<reference evidence="1" key="1">
    <citation type="submission" date="2020-11" db="EMBL/GenBank/DDBJ databases">
        <authorList>
            <person name="Tran Van P."/>
        </authorList>
    </citation>
    <scope>NUCLEOTIDE SEQUENCE</scope>
</reference>
<evidence type="ECO:0000313" key="1">
    <source>
        <dbReference type="EMBL" id="CAD7229669.1"/>
    </source>
</evidence>
<proteinExistence type="predicted"/>
<protein>
    <submittedName>
        <fullName evidence="1">Uncharacterized protein</fullName>
    </submittedName>
</protein>
<gene>
    <name evidence="1" type="ORF">CTOB1V02_LOCUS7537</name>
</gene>
<accession>A0A7R8WIH5</accession>
<organism evidence="1">
    <name type="scientific">Cyprideis torosa</name>
    <dbReference type="NCBI Taxonomy" id="163714"/>
    <lineage>
        <taxon>Eukaryota</taxon>
        <taxon>Metazoa</taxon>
        <taxon>Ecdysozoa</taxon>
        <taxon>Arthropoda</taxon>
        <taxon>Crustacea</taxon>
        <taxon>Oligostraca</taxon>
        <taxon>Ostracoda</taxon>
        <taxon>Podocopa</taxon>
        <taxon>Podocopida</taxon>
        <taxon>Cytherocopina</taxon>
        <taxon>Cytheroidea</taxon>
        <taxon>Cytherideidae</taxon>
        <taxon>Cyprideis</taxon>
    </lineage>
</organism>
<dbReference type="AlphaFoldDB" id="A0A7R8WIH5"/>
<sequence length="503" mass="55718">MVQEACKWFKKPANGSRSLQMVQEACKWFKKRGGCEMSTLVGGVVGGDGFLVFVDLWQVEVVNHLSEHDDTEVVGGGDSGVRFPLGDDNGAVAIGAGVDVSPPQTSIMNLYEDIMFLLEPVLLVMLTRASCGIELPAIPSINLPSMPRLNLPENWNFDPESWNLPHLPQWKIPYITSIFDKQDAVIIGGKGSLCPSFTCPLHERTVETCSTYCRRSNSSSSEACRCPHTLPCLQCPSARRRDNPFSARRSAAHPDSCPVPCRNALRKILARISAHLVACAEGKQFPENCPECVGLICPPCDCDSRDKTAEEICPICLKSDVTREAMRVVMKGETSVVFPTHSFKALYRTSAEDVATFGIWFGVVATIVMLIVPLSIYIFEFYKKRNLRRQQRQIQERQRAAMETFQHFTIPPRRHVVEQENPEPLPERSGLSRFPELLRNLLPLEASRDLPQTHRSRSNSALGADVFTVQPLPSSSVLSGAIHLAMVNTGSSKAPLNKDSTNL</sequence>
<name>A0A7R8WIH5_9CRUS</name>
<dbReference type="EMBL" id="OB662213">
    <property type="protein sequence ID" value="CAD7229669.1"/>
    <property type="molecule type" value="Genomic_DNA"/>
</dbReference>